<dbReference type="PANTHER" id="PTHR35112:SF1">
    <property type="entry name" value="RING_FYVE_PHD ZINC FINGER SUPERFAMILY PROTEIN"/>
    <property type="match status" value="1"/>
</dbReference>
<feature type="domain" description="DUF7796" evidence="2">
    <location>
        <begin position="57"/>
        <end position="399"/>
    </location>
</feature>
<gene>
    <name evidence="3" type="ORF">HannXRQ_Chr15g0491851</name>
</gene>
<dbReference type="Pfam" id="PF25072">
    <property type="entry name" value="DUF7796"/>
    <property type="match status" value="1"/>
</dbReference>
<accession>A0A251SBK7</accession>
<dbReference type="AlphaFoldDB" id="A0A251SBK7"/>
<dbReference type="InterPro" id="IPR056698">
    <property type="entry name" value="DUF7796"/>
</dbReference>
<keyword evidence="1" id="KW-0812">Transmembrane</keyword>
<organism evidence="3 4">
    <name type="scientific">Helianthus annuus</name>
    <name type="common">Common sunflower</name>
    <dbReference type="NCBI Taxonomy" id="4232"/>
    <lineage>
        <taxon>Eukaryota</taxon>
        <taxon>Viridiplantae</taxon>
        <taxon>Streptophyta</taxon>
        <taxon>Embryophyta</taxon>
        <taxon>Tracheophyta</taxon>
        <taxon>Spermatophyta</taxon>
        <taxon>Magnoliopsida</taxon>
        <taxon>eudicotyledons</taxon>
        <taxon>Gunneridae</taxon>
        <taxon>Pentapetalae</taxon>
        <taxon>asterids</taxon>
        <taxon>campanulids</taxon>
        <taxon>Asterales</taxon>
        <taxon>Asteraceae</taxon>
        <taxon>Asteroideae</taxon>
        <taxon>Heliantheae alliance</taxon>
        <taxon>Heliantheae</taxon>
        <taxon>Helianthus</taxon>
    </lineage>
</organism>
<evidence type="ECO:0000313" key="3">
    <source>
        <dbReference type="EMBL" id="OTF96236.1"/>
    </source>
</evidence>
<dbReference type="OMA" id="HESRENF"/>
<dbReference type="OrthoDB" id="2016723at2759"/>
<feature type="transmembrane region" description="Helical" evidence="1">
    <location>
        <begin position="18"/>
        <end position="35"/>
    </location>
</feature>
<reference evidence="4" key="1">
    <citation type="journal article" date="2017" name="Nature">
        <title>The sunflower genome provides insights into oil metabolism, flowering and Asterid evolution.</title>
        <authorList>
            <person name="Badouin H."/>
            <person name="Gouzy J."/>
            <person name="Grassa C.J."/>
            <person name="Murat F."/>
            <person name="Staton S.E."/>
            <person name="Cottret L."/>
            <person name="Lelandais-Briere C."/>
            <person name="Owens G.L."/>
            <person name="Carrere S."/>
            <person name="Mayjonade B."/>
            <person name="Legrand L."/>
            <person name="Gill N."/>
            <person name="Kane N.C."/>
            <person name="Bowers J.E."/>
            <person name="Hubner S."/>
            <person name="Bellec A."/>
            <person name="Berard A."/>
            <person name="Berges H."/>
            <person name="Blanchet N."/>
            <person name="Boniface M.C."/>
            <person name="Brunel D."/>
            <person name="Catrice O."/>
            <person name="Chaidir N."/>
            <person name="Claudel C."/>
            <person name="Donnadieu C."/>
            <person name="Faraut T."/>
            <person name="Fievet G."/>
            <person name="Helmstetter N."/>
            <person name="King M."/>
            <person name="Knapp S.J."/>
            <person name="Lai Z."/>
            <person name="Le Paslier M.C."/>
            <person name="Lippi Y."/>
            <person name="Lorenzon L."/>
            <person name="Mandel J.R."/>
            <person name="Marage G."/>
            <person name="Marchand G."/>
            <person name="Marquand E."/>
            <person name="Bret-Mestries E."/>
            <person name="Morien E."/>
            <person name="Nambeesan S."/>
            <person name="Nguyen T."/>
            <person name="Pegot-Espagnet P."/>
            <person name="Pouilly N."/>
            <person name="Raftis F."/>
            <person name="Sallet E."/>
            <person name="Schiex T."/>
            <person name="Thomas J."/>
            <person name="Vandecasteele C."/>
            <person name="Vares D."/>
            <person name="Vear F."/>
            <person name="Vautrin S."/>
            <person name="Crespi M."/>
            <person name="Mangin B."/>
            <person name="Burke J.M."/>
            <person name="Salse J."/>
            <person name="Munos S."/>
            <person name="Vincourt P."/>
            <person name="Rieseberg L.H."/>
            <person name="Langlade N.B."/>
        </authorList>
    </citation>
    <scope>NUCLEOTIDE SEQUENCE [LARGE SCALE GENOMIC DNA]</scope>
    <source>
        <strain evidence="4">cv. SF193</strain>
    </source>
</reference>
<evidence type="ECO:0000256" key="1">
    <source>
        <dbReference type="SAM" id="Phobius"/>
    </source>
</evidence>
<dbReference type="InParanoid" id="A0A251SBK7"/>
<evidence type="ECO:0000313" key="4">
    <source>
        <dbReference type="Proteomes" id="UP000215914"/>
    </source>
</evidence>
<name>A0A251SBK7_HELAN</name>
<proteinExistence type="predicted"/>
<dbReference type="Proteomes" id="UP000215914">
    <property type="component" value="Chromosome 15"/>
</dbReference>
<dbReference type="EMBL" id="CM007904">
    <property type="protein sequence ID" value="OTF96236.1"/>
    <property type="molecule type" value="Genomic_DNA"/>
</dbReference>
<sequence length="404" mass="45442">MKLLSNFTHFLSNLHRRFILLLIPSISLLLFLFFSTNEFNNSNVTENKRNLKSELLQSRIAVCLVGGARRFELTGPSIVENVLKVYPNSDLFLNSPLDENAYKFSLLNSVPRIAGVRILPASHVPETDAAGRVLTRIDSPNGIQGLLQYFNLVEGCLTMIQSYQHQHNFTYNWIVRTRVDGYWSSQLPPELFIPKQYVVPSGSSYHGFNDRFGIGDYNTSIAALSRLSIIPELDSAEFRYLNSESAFQAQLSVRNITCVTKRLVPFCVISDRRYRFPPIRSDVPVAAISSTGPLNGAKCRPCTPVCSGRCAERVMSGLDKGWSWADDGGGGIELCDAHEKWEDGWPENFDRVVGSKMAAERKRMWELSVSRCVADFEEMRRRVPQWEVPPAVNVCSYGLGSVLT</sequence>
<evidence type="ECO:0000259" key="2">
    <source>
        <dbReference type="Pfam" id="PF25072"/>
    </source>
</evidence>
<keyword evidence="1" id="KW-1133">Transmembrane helix</keyword>
<keyword evidence="1" id="KW-0472">Membrane</keyword>
<keyword evidence="4" id="KW-1185">Reference proteome</keyword>
<protein>
    <recommendedName>
        <fullName evidence="2">DUF7796 domain-containing protein</fullName>
    </recommendedName>
</protein>
<dbReference type="PANTHER" id="PTHR35112">
    <property type="entry name" value="OS08G0360500 PROTEIN"/>
    <property type="match status" value="1"/>
</dbReference>